<dbReference type="PANTHER" id="PTHR11692:SF0">
    <property type="entry name" value="BIFUNCTIONAL PURINE BIOSYNTHESIS PROTEIN ATIC"/>
    <property type="match status" value="1"/>
</dbReference>
<gene>
    <name evidence="5" type="ORF">UFOPK2165_00709</name>
</gene>
<accession>A0A6J6KDG2</accession>
<dbReference type="Gene3D" id="3.40.50.1380">
    <property type="entry name" value="Methylglyoxal synthase-like domain"/>
    <property type="match status" value="1"/>
</dbReference>
<dbReference type="SMART" id="SM00798">
    <property type="entry name" value="AICARFT_IMPCHas"/>
    <property type="match status" value="1"/>
</dbReference>
<protein>
    <submittedName>
        <fullName evidence="5">Unannotated protein</fullName>
    </submittedName>
</protein>
<dbReference type="CDD" id="cd01421">
    <property type="entry name" value="IMPCH"/>
    <property type="match status" value="1"/>
</dbReference>
<dbReference type="GO" id="GO:0003937">
    <property type="term" value="F:IMP cyclohydrolase activity"/>
    <property type="evidence" value="ECO:0007669"/>
    <property type="project" value="InterPro"/>
</dbReference>
<dbReference type="GO" id="GO:0006189">
    <property type="term" value="P:'de novo' IMP biosynthetic process"/>
    <property type="evidence" value="ECO:0007669"/>
    <property type="project" value="TreeGrafter"/>
</dbReference>
<dbReference type="AlphaFoldDB" id="A0A6J6KDG2"/>
<evidence type="ECO:0000256" key="2">
    <source>
        <dbReference type="ARBA" id="ARBA00022755"/>
    </source>
</evidence>
<keyword evidence="4" id="KW-0511">Multifunctional enzyme</keyword>
<dbReference type="FunFam" id="3.40.140.20:FF:000001">
    <property type="entry name" value="Bifunctional purine biosynthesis protein PurH"/>
    <property type="match status" value="1"/>
</dbReference>
<evidence type="ECO:0000313" key="5">
    <source>
        <dbReference type="EMBL" id="CAB4647821.1"/>
    </source>
</evidence>
<dbReference type="GO" id="GO:0004643">
    <property type="term" value="F:phosphoribosylaminoimidazolecarboxamide formyltransferase activity"/>
    <property type="evidence" value="ECO:0007669"/>
    <property type="project" value="InterPro"/>
</dbReference>
<dbReference type="EMBL" id="CAEZWA010000127">
    <property type="protein sequence ID" value="CAB4647821.1"/>
    <property type="molecule type" value="Genomic_DNA"/>
</dbReference>
<dbReference type="PIRSF" id="PIRSF000414">
    <property type="entry name" value="AICARFT_IMPCHas"/>
    <property type="match status" value="1"/>
</dbReference>
<dbReference type="InterPro" id="IPR036914">
    <property type="entry name" value="MGS-like_dom_sf"/>
</dbReference>
<keyword evidence="2" id="KW-0658">Purine biosynthesis</keyword>
<dbReference type="PANTHER" id="PTHR11692">
    <property type="entry name" value="BIFUNCTIONAL PURINE BIOSYNTHESIS PROTEIN PURH"/>
    <property type="match status" value="1"/>
</dbReference>
<keyword evidence="1" id="KW-0808">Transferase</keyword>
<dbReference type="InterPro" id="IPR002695">
    <property type="entry name" value="PurH-like"/>
</dbReference>
<dbReference type="SUPFAM" id="SSF53927">
    <property type="entry name" value="Cytidine deaminase-like"/>
    <property type="match status" value="1"/>
</dbReference>
<dbReference type="Pfam" id="PF01808">
    <property type="entry name" value="AICARFT_IMPCHas"/>
    <property type="match status" value="1"/>
</dbReference>
<dbReference type="GO" id="GO:0005829">
    <property type="term" value="C:cytosol"/>
    <property type="evidence" value="ECO:0007669"/>
    <property type="project" value="TreeGrafter"/>
</dbReference>
<organism evidence="5">
    <name type="scientific">freshwater metagenome</name>
    <dbReference type="NCBI Taxonomy" id="449393"/>
    <lineage>
        <taxon>unclassified sequences</taxon>
        <taxon>metagenomes</taxon>
        <taxon>ecological metagenomes</taxon>
    </lineage>
</organism>
<evidence type="ECO:0000256" key="3">
    <source>
        <dbReference type="ARBA" id="ARBA00022801"/>
    </source>
</evidence>
<dbReference type="Gene3D" id="3.40.140.20">
    <property type="match status" value="2"/>
</dbReference>
<keyword evidence="3" id="KW-0378">Hydrolase</keyword>
<sequence length="470" mass="50063">MKTLHPSIHAGLLADLRLVPHEQQLQQLGIDAFQLVVVNLYPFVQTVQSGAKGDEVVDQIDIGGPAMVRASAKNHANVAIVVDPARYSEVVTAIRDGGTTLSQRREFAFAAFSHTAKYDAAVANWFAAELDSDWKKAAGQKGEVENANPGFPAEFSVTGQLSNVLRYGENSHQAAALYKSAGKDAVAGIAQARQFGGKEMSYNNFVDADAALRAAYDFNEPAVAIIKHANPCGIALGSSEASDVMADAHAKAHLCDPVSAFGGVIAANRPVTVAMAKQVASIFTEVIIAPAYEIEALQILLEKKNLRVLELPANFSRESLEFKQVSGGILVQQPDEFSAFSSQGWKLVAGKKADSELMKELEFAWRACRAVKSNGILLAREGASVGVGMGQVNRVDSCKLAVERAESRARGSVAASDAFFPFADGLQILVDAGVKAIVQPGGSVRDEEVIAAAEAGGVTMYFTGERHFFH</sequence>
<dbReference type="NCBIfam" id="NF002049">
    <property type="entry name" value="PRK00881.1"/>
    <property type="match status" value="1"/>
</dbReference>
<dbReference type="InterPro" id="IPR016193">
    <property type="entry name" value="Cytidine_deaminase-like"/>
</dbReference>
<reference evidence="5" key="1">
    <citation type="submission" date="2020-05" db="EMBL/GenBank/DDBJ databases">
        <authorList>
            <person name="Chiriac C."/>
            <person name="Salcher M."/>
            <person name="Ghai R."/>
            <person name="Kavagutti S V."/>
        </authorList>
    </citation>
    <scope>NUCLEOTIDE SEQUENCE</scope>
</reference>
<evidence type="ECO:0000256" key="4">
    <source>
        <dbReference type="ARBA" id="ARBA00023268"/>
    </source>
</evidence>
<evidence type="ECO:0000256" key="1">
    <source>
        <dbReference type="ARBA" id="ARBA00022679"/>
    </source>
</evidence>
<dbReference type="SUPFAM" id="SSF52335">
    <property type="entry name" value="Methylglyoxal synthase-like"/>
    <property type="match status" value="1"/>
</dbReference>
<name>A0A6J6KDG2_9ZZZZ</name>
<dbReference type="InterPro" id="IPR024051">
    <property type="entry name" value="AICAR_Tfase_dup_dom_sf"/>
</dbReference>
<proteinExistence type="predicted"/>